<reference evidence="1" key="1">
    <citation type="submission" date="2020-06" db="EMBL/GenBank/DDBJ databases">
        <authorList>
            <person name="Li T."/>
            <person name="Hu X."/>
            <person name="Zhang T."/>
            <person name="Song X."/>
            <person name="Zhang H."/>
            <person name="Dai N."/>
            <person name="Sheng W."/>
            <person name="Hou X."/>
            <person name="Wei L."/>
        </authorList>
    </citation>
    <scope>NUCLEOTIDE SEQUENCE</scope>
    <source>
        <strain evidence="1">3651</strain>
        <tissue evidence="1">Leaf</tissue>
    </source>
</reference>
<gene>
    <name evidence="1" type="ORF">Salat_2780000</name>
</gene>
<dbReference type="Proteomes" id="UP001293254">
    <property type="component" value="Unassembled WGS sequence"/>
</dbReference>
<sequence>MQIYKVLDERFYMVFNHQEDVHRTLDMCPWSFDRNLFLLHPLEAGEDPTDVCLDWCPFYVHIHDLRYSQCSLGILRHISWSLGHWLDEESRVGHCRGRIRFGFGLISMFNSLSSASSSCVMRMVRGSFGRGGAGSARGAHIFGNFSSPVACRQPSVVGVSSGSAGDVEELERWVRELWDATKAVTGRGNSCFHRLWDEDSGYQGGPSGMGFFAENLSPSNVESPPYRPTDLSDALAFPYNSLGLEGIGASRPLGSSDAWISPYNFLGLEGIGSSLFGPRYFGPVLANKASPLTRVAGSCSSDGLGFSGDGLPGPTFIWEGSSADHMGLSSFLFFWRRAKGGVLLVSPLHHRCIRCESLIKVSSLAFSWPYWGPGWSARFDGAGHRSHGGRRVLRPALAIRVKHKLGFFSSELDDDAAEQKDSQCRTPTWVLNDFRSVLSYVGLMDLGFSGPRFMWCNRRETPNTMRVGVCIESVECGKRLQSWSHFTFRNRRRHQYQLEKETAHLESTSPTGGFMLSWLQNVESWGNSLPTTKFGGSNKLRPID</sequence>
<comment type="caution">
    <text evidence="1">The sequence shown here is derived from an EMBL/GenBank/DDBJ whole genome shotgun (WGS) entry which is preliminary data.</text>
</comment>
<dbReference type="AlphaFoldDB" id="A0AAE2C973"/>
<name>A0AAE2C973_9LAMI</name>
<organism evidence="1 2">
    <name type="scientific">Sesamum alatum</name>
    <dbReference type="NCBI Taxonomy" id="300844"/>
    <lineage>
        <taxon>Eukaryota</taxon>
        <taxon>Viridiplantae</taxon>
        <taxon>Streptophyta</taxon>
        <taxon>Embryophyta</taxon>
        <taxon>Tracheophyta</taxon>
        <taxon>Spermatophyta</taxon>
        <taxon>Magnoliopsida</taxon>
        <taxon>eudicotyledons</taxon>
        <taxon>Gunneridae</taxon>
        <taxon>Pentapetalae</taxon>
        <taxon>asterids</taxon>
        <taxon>lamiids</taxon>
        <taxon>Lamiales</taxon>
        <taxon>Pedaliaceae</taxon>
        <taxon>Sesamum</taxon>
    </lineage>
</organism>
<evidence type="ECO:0000313" key="2">
    <source>
        <dbReference type="Proteomes" id="UP001293254"/>
    </source>
</evidence>
<evidence type="ECO:0008006" key="3">
    <source>
        <dbReference type="Google" id="ProtNLM"/>
    </source>
</evidence>
<accession>A0AAE2C973</accession>
<dbReference type="EMBL" id="JACGWO010000012">
    <property type="protein sequence ID" value="KAK4413672.1"/>
    <property type="molecule type" value="Genomic_DNA"/>
</dbReference>
<protein>
    <recommendedName>
        <fullName evidence="3">DUF4283 domain-containing protein</fullName>
    </recommendedName>
</protein>
<reference evidence="1" key="2">
    <citation type="journal article" date="2024" name="Plant">
        <title>Genomic evolution and insights into agronomic trait innovations of Sesamum species.</title>
        <authorList>
            <person name="Miao H."/>
            <person name="Wang L."/>
            <person name="Qu L."/>
            <person name="Liu H."/>
            <person name="Sun Y."/>
            <person name="Le M."/>
            <person name="Wang Q."/>
            <person name="Wei S."/>
            <person name="Zheng Y."/>
            <person name="Lin W."/>
            <person name="Duan Y."/>
            <person name="Cao H."/>
            <person name="Xiong S."/>
            <person name="Wang X."/>
            <person name="Wei L."/>
            <person name="Li C."/>
            <person name="Ma Q."/>
            <person name="Ju M."/>
            <person name="Zhao R."/>
            <person name="Li G."/>
            <person name="Mu C."/>
            <person name="Tian Q."/>
            <person name="Mei H."/>
            <person name="Zhang T."/>
            <person name="Gao T."/>
            <person name="Zhang H."/>
        </authorList>
    </citation>
    <scope>NUCLEOTIDE SEQUENCE</scope>
    <source>
        <strain evidence="1">3651</strain>
    </source>
</reference>
<evidence type="ECO:0000313" key="1">
    <source>
        <dbReference type="EMBL" id="KAK4413672.1"/>
    </source>
</evidence>
<proteinExistence type="predicted"/>
<keyword evidence="2" id="KW-1185">Reference proteome</keyword>